<dbReference type="Pfam" id="PF06890">
    <property type="entry name" value="Phage_Mu_Gp45"/>
    <property type="match status" value="1"/>
</dbReference>
<proteinExistence type="predicted"/>
<keyword evidence="3" id="KW-1185">Reference proteome</keyword>
<reference evidence="2 3" key="1">
    <citation type="submission" date="2017-11" db="EMBL/GenBank/DDBJ databases">
        <title>The genome sequence of Pantoea rodasii DSM 26611.</title>
        <authorList>
            <person name="Gao J."/>
            <person name="Mao X."/>
            <person name="Sun J."/>
        </authorList>
    </citation>
    <scope>NUCLEOTIDE SEQUENCE [LARGE SCALE GENOMIC DNA]</scope>
    <source>
        <strain evidence="2 3">DSM 26611</strain>
    </source>
</reference>
<dbReference type="Proteomes" id="UP000232062">
    <property type="component" value="Unassembled WGS sequence"/>
</dbReference>
<gene>
    <name evidence="2" type="ORF">PRCB_03110</name>
</gene>
<comment type="caution">
    <text evidence="2">The sequence shown here is derived from an EMBL/GenBank/DDBJ whole genome shotgun (WGS) entry which is preliminary data.</text>
</comment>
<sequence>MDIIGTLNRRIASALAAIRLPFRAALSRLTSTGGVMTAQLEGLAGETLQEVEVFQHYGLTSVPPEGAMAIVIPLGGLTSHGIVVATEHSEYRIQALNPGEVAIYNSDGASITLKNGKAIHAECDAFTADCKTWRVNASESAIFDTPELTATKRATVKGLLTGSGGMSISNGNGDGNGAVASFAGSIDHTSGTLSSVSVTINGVGVGPHIHPTPDGDSGPMKAG</sequence>
<dbReference type="STRING" id="1076549.HA45_18025"/>
<dbReference type="AlphaFoldDB" id="A0A2M9WHL1"/>
<dbReference type="InterPro" id="IPR053861">
    <property type="entry name" value="Phage_Mu_Gp45_N"/>
</dbReference>
<dbReference type="InterPro" id="IPR013046">
    <property type="entry name" value="GpV/Gp45"/>
</dbReference>
<evidence type="ECO:0000313" key="2">
    <source>
        <dbReference type="EMBL" id="PJZ07017.1"/>
    </source>
</evidence>
<name>A0A2M9WHL1_9GAMM</name>
<dbReference type="OrthoDB" id="9802994at2"/>
<dbReference type="EMBL" id="PIQI01000009">
    <property type="protein sequence ID" value="PJZ07017.1"/>
    <property type="molecule type" value="Genomic_DNA"/>
</dbReference>
<dbReference type="PIRSF" id="PIRSF012337">
    <property type="entry name" value="gp45"/>
    <property type="match status" value="1"/>
</dbReference>
<dbReference type="InterPro" id="IPR014462">
    <property type="entry name" value="Phage_Mu_Gp45"/>
</dbReference>
<evidence type="ECO:0000313" key="3">
    <source>
        <dbReference type="Proteomes" id="UP000232062"/>
    </source>
</evidence>
<organism evidence="2 3">
    <name type="scientific">Pantoea rodasii</name>
    <dbReference type="NCBI Taxonomy" id="1076549"/>
    <lineage>
        <taxon>Bacteria</taxon>
        <taxon>Pseudomonadati</taxon>
        <taxon>Pseudomonadota</taxon>
        <taxon>Gammaproteobacteria</taxon>
        <taxon>Enterobacterales</taxon>
        <taxon>Erwiniaceae</taxon>
        <taxon>Pantoea</taxon>
    </lineage>
</organism>
<feature type="domain" description="Bacteriophage Mu Gp45 N-terminal" evidence="1">
    <location>
        <begin position="23"/>
        <end position="89"/>
    </location>
</feature>
<accession>A0A2M9WHL1</accession>
<dbReference type="NCBIfam" id="TIGR01644">
    <property type="entry name" value="phage_P2_V"/>
    <property type="match status" value="1"/>
</dbReference>
<evidence type="ECO:0000259" key="1">
    <source>
        <dbReference type="Pfam" id="PF06890"/>
    </source>
</evidence>
<dbReference type="RefSeq" id="WP_100700291.1">
    <property type="nucleotide sequence ID" value="NZ_MLFP01000017.1"/>
</dbReference>
<protein>
    <submittedName>
        <fullName evidence="2">Phage baseplate assembly protein V</fullName>
    </submittedName>
</protein>